<sequence>MLSTFRTGVKDIELANPPTDSISRIEFSPTTDILAVASWDNNVRLYDVNSQGQNQGKAMYSHQGPVLDLTWSADGQYVFSSGCDNAAQMYNVQTQQAQQVAQHDAPIKCVEFAEVPGSGQVLITAGWDKKLKYWDLRSPNPIATLDLSDRAYSMSVAQQLLVCATGDRQLHVINLSNPTNIFKSIESPLKWQTRVVSCFPTGDAFAVGSIEGRVAIQYPGEDDKRNFSFKCHRYDIPTGSMPRTPAVSGSQNVFAINSLTFHKVQGTFCSGGSDGSLTFWDGISRTKLKTFSCKDLNNGDTDVRPPRFGTPIVSTSFNRTQEIIAYAMSYDWSKGHSGVPPAGQSVNKVMLHPVKPEEVNKKPKRN</sequence>
<dbReference type="InterPro" id="IPR036322">
    <property type="entry name" value="WD40_repeat_dom_sf"/>
</dbReference>
<dbReference type="InterPro" id="IPR001680">
    <property type="entry name" value="WD40_rpt"/>
</dbReference>
<evidence type="ECO:0000256" key="3">
    <source>
        <dbReference type="PROSITE-ProRule" id="PRU00221"/>
    </source>
</evidence>
<evidence type="ECO:0000259" key="4">
    <source>
        <dbReference type="Pfam" id="PF12894"/>
    </source>
</evidence>
<dbReference type="PANTHER" id="PTHR10971">
    <property type="entry name" value="MRNA EXPORT FACTOR AND BUB3"/>
    <property type="match status" value="1"/>
</dbReference>
<evidence type="ECO:0000256" key="1">
    <source>
        <dbReference type="ARBA" id="ARBA00022574"/>
    </source>
</evidence>
<dbReference type="RefSeq" id="XP_062884664.1">
    <property type="nucleotide sequence ID" value="XM_063028709.1"/>
</dbReference>
<proteinExistence type="predicted"/>
<dbReference type="GeneID" id="88180984"/>
<dbReference type="Proteomes" id="UP000029445">
    <property type="component" value="Chromosome 12"/>
</dbReference>
<dbReference type="STRING" id="294750.A0A095CHT7"/>
<reference evidence="5 6" key="2">
    <citation type="journal article" date="2018" name="Proc. Natl. Acad. Sci.">
        <title>RNAi is a critical determinant of centromere evolution in closely related fungi.</title>
        <authorList>
            <person name="Yadav V."/>
            <person name="Sun S."/>
            <person name="Billmyre R.B."/>
            <person name="Thimmappa B.C."/>
            <person name="Shea T."/>
            <person name="Lintner R."/>
            <person name="Bakkeren G."/>
            <person name="Cuomo C.A."/>
            <person name="Heitman J."/>
            <person name="Sanyal K."/>
        </authorList>
    </citation>
    <scope>NUCLEOTIDE SEQUENCE [LARGE SCALE GENOMIC DNA]</scope>
    <source>
        <strain evidence="5 6">R265</strain>
    </source>
</reference>
<feature type="repeat" description="WD" evidence="3">
    <location>
        <begin position="100"/>
        <end position="144"/>
    </location>
</feature>
<dbReference type="SUPFAM" id="SSF50978">
    <property type="entry name" value="WD40 repeat-like"/>
    <property type="match status" value="1"/>
</dbReference>
<feature type="repeat" description="WD" evidence="3">
    <location>
        <begin position="15"/>
        <end position="50"/>
    </location>
</feature>
<feature type="repeat" description="WD" evidence="3">
    <location>
        <begin position="59"/>
        <end position="100"/>
    </location>
</feature>
<dbReference type="OrthoDB" id="256303at2759"/>
<dbReference type="AlphaFoldDB" id="A0A095CHT7"/>
<dbReference type="PROSITE" id="PS50294">
    <property type="entry name" value="WD_REPEATS_REGION"/>
    <property type="match status" value="1"/>
</dbReference>
<dbReference type="Pfam" id="PF12894">
    <property type="entry name" value="ANAPC4_WD40"/>
    <property type="match status" value="1"/>
</dbReference>
<feature type="domain" description="Anaphase-promoting complex subunit 4-like WD40" evidence="4">
    <location>
        <begin position="26"/>
        <end position="114"/>
    </location>
</feature>
<gene>
    <name evidence="5" type="ORF">CNBG_4792</name>
</gene>
<evidence type="ECO:0000313" key="5">
    <source>
        <dbReference type="EMBL" id="KGB78954.1"/>
    </source>
</evidence>
<reference evidence="5 6" key="1">
    <citation type="journal article" date="2011" name="MBio">
        <title>Genome variation in Cryptococcus gattii, an emerging pathogen of immunocompetent hosts.</title>
        <authorList>
            <person name="D'Souza C.A."/>
            <person name="Kronstad J.W."/>
            <person name="Taylor G."/>
            <person name="Warren R."/>
            <person name="Yuen M."/>
            <person name="Hu G."/>
            <person name="Jung W.H."/>
            <person name="Sham A."/>
            <person name="Kidd S.E."/>
            <person name="Tangen K."/>
            <person name="Lee N."/>
            <person name="Zeilmaker T."/>
            <person name="Sawkins J."/>
            <person name="McVicker G."/>
            <person name="Shah S."/>
            <person name="Gnerre S."/>
            <person name="Griggs A."/>
            <person name="Zeng Q."/>
            <person name="Bartlett K."/>
            <person name="Li W."/>
            <person name="Wang X."/>
            <person name="Heitman J."/>
            <person name="Stajich J.E."/>
            <person name="Fraser J.A."/>
            <person name="Meyer W."/>
            <person name="Carter D."/>
            <person name="Schein J."/>
            <person name="Krzywinski M."/>
            <person name="Kwon-Chung K.J."/>
            <person name="Varma A."/>
            <person name="Wang J."/>
            <person name="Brunham R."/>
            <person name="Fyfe M."/>
            <person name="Ouellette B.F."/>
            <person name="Siddiqui A."/>
            <person name="Marra M."/>
            <person name="Jones S."/>
            <person name="Holt R."/>
            <person name="Birren B.W."/>
            <person name="Galagan J.E."/>
            <person name="Cuomo C.A."/>
        </authorList>
    </citation>
    <scope>NUCLEOTIDE SEQUENCE [LARGE SCALE GENOMIC DNA]</scope>
    <source>
        <strain evidence="5 6">R265</strain>
    </source>
</reference>
<accession>A0A095CHT7</accession>
<dbReference type="InterPro" id="IPR015943">
    <property type="entry name" value="WD40/YVTN_repeat-like_dom_sf"/>
</dbReference>
<dbReference type="KEGG" id="cdeu:CNBG_4792"/>
<dbReference type="EMBL" id="CP025770">
    <property type="protein sequence ID" value="KGB78954.1"/>
    <property type="molecule type" value="Genomic_DNA"/>
</dbReference>
<name>A0A095CHT7_CRYD2</name>
<protein>
    <submittedName>
        <fullName evidence="5">mRNA export factor</fullName>
    </submittedName>
</protein>
<dbReference type="FunFam" id="2.130.10.10:FF:001097">
    <property type="entry name" value="Unplaced genomic scaffold supercont1.14, whole genome shotgun sequence"/>
    <property type="match status" value="1"/>
</dbReference>
<dbReference type="PROSITE" id="PS50082">
    <property type="entry name" value="WD_REPEATS_2"/>
    <property type="match status" value="3"/>
</dbReference>
<dbReference type="Gene3D" id="2.130.10.10">
    <property type="entry name" value="YVTN repeat-like/Quinoprotein amine dehydrogenase"/>
    <property type="match status" value="1"/>
</dbReference>
<dbReference type="OMA" id="EAMDQSI"/>
<dbReference type="HOGENOM" id="CLU_038526_1_0_1"/>
<organism evidence="5 6">
    <name type="scientific">Cryptococcus deuterogattii (strain R265)</name>
    <name type="common">Cryptococcus gattii VGII (strain R265)</name>
    <dbReference type="NCBI Taxonomy" id="294750"/>
    <lineage>
        <taxon>Eukaryota</taxon>
        <taxon>Fungi</taxon>
        <taxon>Dikarya</taxon>
        <taxon>Basidiomycota</taxon>
        <taxon>Agaricomycotina</taxon>
        <taxon>Tremellomycetes</taxon>
        <taxon>Tremellales</taxon>
        <taxon>Cryptococcaceae</taxon>
        <taxon>Cryptococcus</taxon>
        <taxon>Cryptococcus gattii species complex</taxon>
    </lineage>
</organism>
<evidence type="ECO:0000256" key="2">
    <source>
        <dbReference type="ARBA" id="ARBA00022737"/>
    </source>
</evidence>
<dbReference type="InterPro" id="IPR024977">
    <property type="entry name" value="Apc4-like_WD40_dom"/>
</dbReference>
<evidence type="ECO:0000313" key="6">
    <source>
        <dbReference type="Proteomes" id="UP000029445"/>
    </source>
</evidence>
<dbReference type="VEuPathDB" id="FungiDB:CNBG_4792"/>
<dbReference type="SMART" id="SM00320">
    <property type="entry name" value="WD40"/>
    <property type="match status" value="5"/>
</dbReference>
<keyword evidence="6" id="KW-1185">Reference proteome</keyword>
<dbReference type="Pfam" id="PF00400">
    <property type="entry name" value="WD40"/>
    <property type="match status" value="1"/>
</dbReference>
<keyword evidence="1 3" id="KW-0853">WD repeat</keyword>
<keyword evidence="2" id="KW-0677">Repeat</keyword>